<dbReference type="PANTHER" id="PTHR42160">
    <property type="entry name" value="URACIL-DNA GLYCOSYLASE SUPERFAMILY PROTEIN"/>
    <property type="match status" value="1"/>
</dbReference>
<keyword evidence="3" id="KW-1185">Reference proteome</keyword>
<dbReference type="InterPro" id="IPR036895">
    <property type="entry name" value="Uracil-DNA_glycosylase-like_sf"/>
</dbReference>
<name>A0A4R1KS70_9FLAO</name>
<dbReference type="OrthoDB" id="9789139at2"/>
<dbReference type="Proteomes" id="UP000295714">
    <property type="component" value="Unassembled WGS sequence"/>
</dbReference>
<dbReference type="SMART" id="SM00986">
    <property type="entry name" value="UDG"/>
    <property type="match status" value="1"/>
</dbReference>
<dbReference type="EMBL" id="SMGI01000002">
    <property type="protein sequence ID" value="TCK67906.1"/>
    <property type="molecule type" value="Genomic_DNA"/>
</dbReference>
<evidence type="ECO:0000313" key="3">
    <source>
        <dbReference type="Proteomes" id="UP000295714"/>
    </source>
</evidence>
<evidence type="ECO:0000259" key="1">
    <source>
        <dbReference type="SMART" id="SM00986"/>
    </source>
</evidence>
<dbReference type="RefSeq" id="WP_132704933.1">
    <property type="nucleotide sequence ID" value="NZ_SMGI01000002.1"/>
</dbReference>
<proteinExistence type="predicted"/>
<dbReference type="SUPFAM" id="SSF52141">
    <property type="entry name" value="Uracil-DNA glycosylase-like"/>
    <property type="match status" value="1"/>
</dbReference>
<accession>A0A4R1KS70</accession>
<dbReference type="CDD" id="cd10033">
    <property type="entry name" value="UDG_like"/>
    <property type="match status" value="1"/>
</dbReference>
<dbReference type="InterPro" id="IPR005122">
    <property type="entry name" value="Uracil-DNA_glycosylase-like"/>
</dbReference>
<dbReference type="Pfam" id="PF03167">
    <property type="entry name" value="UDG"/>
    <property type="match status" value="1"/>
</dbReference>
<dbReference type="AlphaFoldDB" id="A0A4R1KS70"/>
<protein>
    <submittedName>
        <fullName evidence="2">Uracil-DNA glycosylase</fullName>
    </submittedName>
</protein>
<dbReference type="PANTHER" id="PTHR42160:SF1">
    <property type="entry name" value="URACIL-DNA GLYCOSYLASE SUPERFAMILY PROTEIN"/>
    <property type="match status" value="1"/>
</dbReference>
<dbReference type="SMART" id="SM00987">
    <property type="entry name" value="UreE_C"/>
    <property type="match status" value="1"/>
</dbReference>
<feature type="domain" description="Uracil-DNA glycosylase-like" evidence="1">
    <location>
        <begin position="25"/>
        <end position="182"/>
    </location>
</feature>
<dbReference type="Gene3D" id="3.40.470.10">
    <property type="entry name" value="Uracil-DNA glycosylase-like domain"/>
    <property type="match status" value="1"/>
</dbReference>
<evidence type="ECO:0000313" key="2">
    <source>
        <dbReference type="EMBL" id="TCK67906.1"/>
    </source>
</evidence>
<dbReference type="InterPro" id="IPR047124">
    <property type="entry name" value="HI_0220.2"/>
</dbReference>
<comment type="caution">
    <text evidence="2">The sequence shown here is derived from an EMBL/GenBank/DDBJ whole genome shotgun (WGS) entry which is preliminary data.</text>
</comment>
<gene>
    <name evidence="2" type="ORF">DFQ05_1689</name>
</gene>
<reference evidence="2 3" key="1">
    <citation type="journal article" date="2015" name="Stand. Genomic Sci.">
        <title>Genomic Encyclopedia of Bacterial and Archaeal Type Strains, Phase III: the genomes of soil and plant-associated and newly described type strains.</title>
        <authorList>
            <person name="Whitman W.B."/>
            <person name="Woyke T."/>
            <person name="Klenk H.P."/>
            <person name="Zhou Y."/>
            <person name="Lilburn T.G."/>
            <person name="Beck B.J."/>
            <person name="De Vos P."/>
            <person name="Vandamme P."/>
            <person name="Eisen J.A."/>
            <person name="Garrity G."/>
            <person name="Hugenholtz P."/>
            <person name="Kyrpides N.C."/>
        </authorList>
    </citation>
    <scope>NUCLEOTIDE SEQUENCE [LARGE SCALE GENOMIC DNA]</scope>
    <source>
        <strain evidence="2 3">CECT 8445</strain>
    </source>
</reference>
<sequence>MKYLLKDIKQCKVCEPHLPLGANPIVSFTPESKIILLSQAPGRIAHEKSKAWDDPSGKKLREWLGVTETQFYNPDNFAILPIGFCYPGKATTGDLPPRQECAPLWHDTILSTLKHVKLNILIGSYAQNYYLKESMKRNLTETVSNFEDYLPKYFPIPHPSPTNRFWRAKNPWFEELVVAKLQEKVNEII</sequence>
<organism evidence="2 3">
    <name type="scientific">Winogradskyella wandonensis</name>
    <dbReference type="NCBI Taxonomy" id="1442586"/>
    <lineage>
        <taxon>Bacteria</taxon>
        <taxon>Pseudomonadati</taxon>
        <taxon>Bacteroidota</taxon>
        <taxon>Flavobacteriia</taxon>
        <taxon>Flavobacteriales</taxon>
        <taxon>Flavobacteriaceae</taxon>
        <taxon>Winogradskyella</taxon>
    </lineage>
</organism>